<evidence type="ECO:0000313" key="2">
    <source>
        <dbReference type="EMBL" id="EHJ58221.1"/>
    </source>
</evidence>
<evidence type="ECO:0000256" key="1">
    <source>
        <dbReference type="SAM" id="MobiDB-lite"/>
    </source>
</evidence>
<sequence length="552" mass="59912">MATEAIVALEQQRGFALSDEQKGAILALVSGNNAIQVIQGDAGTGKSTLFSFAAAITAQVGRAPLFLTSQASLVAEMRESGLDAHTLASVLVAHADRAGRMSPGERGRALFEDRLVIVEEASMVSTREAALLIELADKAGALKLAFVGDERQIDPVQAGRAFSLMQQHGVPTETLTENRRQLDPALREAVEHARKGDLGKTFDVLGERVIERADPAAAAAALYLSLSPHERDRTALLTSGHVLREAVLDHVRDGLLARGELGSQVLSIETLDRLNLTREELRNIRSWAEGMRLEVYRDQAGLNRGSYKIGIVSPEDNLVQLTSGGEEYWLDPRGLPPSGSGVSLAVPGRTEVREGDRLMFTTPDKDLGVVNGTRAVVTAIEGETLHLANGERQYALGPDDPAREHIGHAAVLNMHRAQGITVDRAIAVMSSGDRLLNSESLHYVLETRAREELTLVTDDKAALRDSIEGHRGSVPHAMDLAPELSDADGEAFDPKTGELLENPVRDAPSPAELFEKAMAREFPAPEKEREPQRENEVEREEPDIGDDFEMEM</sequence>
<dbReference type="PATRIC" id="fig|1088721.3.peg.4769"/>
<organism evidence="2 3">
    <name type="scientific">Novosphingobium pentaromativorans US6-1</name>
    <dbReference type="NCBI Taxonomy" id="1088721"/>
    <lineage>
        <taxon>Bacteria</taxon>
        <taxon>Pseudomonadati</taxon>
        <taxon>Pseudomonadota</taxon>
        <taxon>Alphaproteobacteria</taxon>
        <taxon>Sphingomonadales</taxon>
        <taxon>Sphingomonadaceae</taxon>
        <taxon>Novosphingobium</taxon>
    </lineage>
</organism>
<name>G6EKI7_9SPHN</name>
<dbReference type="AlphaFoldDB" id="G6EKI7"/>
<evidence type="ECO:0000313" key="3">
    <source>
        <dbReference type="Proteomes" id="UP000004030"/>
    </source>
</evidence>
<protein>
    <recommendedName>
        <fullName evidence="4">TrwC protein</fullName>
    </recommendedName>
</protein>
<gene>
    <name evidence="2" type="ORF">NSU_4858</name>
</gene>
<dbReference type="EMBL" id="AGFM01000094">
    <property type="protein sequence ID" value="EHJ58221.1"/>
    <property type="molecule type" value="Genomic_DNA"/>
</dbReference>
<dbReference type="InterPro" id="IPR027417">
    <property type="entry name" value="P-loop_NTPase"/>
</dbReference>
<dbReference type="KEGG" id="npn:JI59_25740"/>
<feature type="compositionally biased region" description="Basic and acidic residues" evidence="1">
    <location>
        <begin position="519"/>
        <end position="536"/>
    </location>
</feature>
<dbReference type="Gene3D" id="3.40.50.300">
    <property type="entry name" value="P-loop containing nucleotide triphosphate hydrolases"/>
    <property type="match status" value="2"/>
</dbReference>
<dbReference type="Proteomes" id="UP000004030">
    <property type="component" value="Unassembled WGS sequence"/>
</dbReference>
<proteinExistence type="predicted"/>
<dbReference type="SUPFAM" id="SSF52540">
    <property type="entry name" value="P-loop containing nucleoside triphosphate hydrolases"/>
    <property type="match status" value="2"/>
</dbReference>
<feature type="region of interest" description="Disordered" evidence="1">
    <location>
        <begin position="519"/>
        <end position="552"/>
    </location>
</feature>
<comment type="caution">
    <text evidence="2">The sequence shown here is derived from an EMBL/GenBank/DDBJ whole genome shotgun (WGS) entry which is preliminary data.</text>
</comment>
<reference evidence="2 3" key="1">
    <citation type="journal article" date="2012" name="J. Bacteriol.">
        <title>Genome sequence of benzo(a)pyrene-degrading bacterium Novosphingobium pentaromativorans US6-1.</title>
        <authorList>
            <person name="Luo Y.R."/>
            <person name="Kang S.G."/>
            <person name="Kim S.J."/>
            <person name="Kim M.R."/>
            <person name="Li N."/>
            <person name="Lee J.H."/>
            <person name="Kwon K.K."/>
        </authorList>
    </citation>
    <scope>NUCLEOTIDE SEQUENCE [LARGE SCALE GENOMIC DNA]</scope>
    <source>
        <strain evidence="2 3">US6-1</strain>
    </source>
</reference>
<keyword evidence="3" id="KW-1185">Reference proteome</keyword>
<feature type="compositionally biased region" description="Acidic residues" evidence="1">
    <location>
        <begin position="537"/>
        <end position="552"/>
    </location>
</feature>
<accession>G6EKI7</accession>
<dbReference type="RefSeq" id="WP_007015765.1">
    <property type="nucleotide sequence ID" value="NZ_AGFM01000094.1"/>
</dbReference>
<dbReference type="eggNOG" id="COG0507">
    <property type="taxonomic scope" value="Bacteria"/>
</dbReference>
<evidence type="ECO:0008006" key="4">
    <source>
        <dbReference type="Google" id="ProtNLM"/>
    </source>
</evidence>
<dbReference type="OrthoDB" id="98563at2"/>
<dbReference type="Pfam" id="PF13604">
    <property type="entry name" value="AAA_30"/>
    <property type="match status" value="1"/>
</dbReference>